<organism evidence="1 2">
    <name type="scientific">Dallia pectoralis</name>
    <name type="common">Alaska blackfish</name>
    <dbReference type="NCBI Taxonomy" id="75939"/>
    <lineage>
        <taxon>Eukaryota</taxon>
        <taxon>Metazoa</taxon>
        <taxon>Chordata</taxon>
        <taxon>Craniata</taxon>
        <taxon>Vertebrata</taxon>
        <taxon>Euteleostomi</taxon>
        <taxon>Actinopterygii</taxon>
        <taxon>Neopterygii</taxon>
        <taxon>Teleostei</taxon>
        <taxon>Protacanthopterygii</taxon>
        <taxon>Esociformes</taxon>
        <taxon>Umbridae</taxon>
        <taxon>Dallia</taxon>
    </lineage>
</organism>
<comment type="caution">
    <text evidence="1">The sequence shown here is derived from an EMBL/GenBank/DDBJ whole genome shotgun (WGS) entry which is preliminary data.</text>
</comment>
<name>A0ACC2HHQ5_DALPE</name>
<dbReference type="Proteomes" id="UP001157502">
    <property type="component" value="Chromosome 2"/>
</dbReference>
<sequence>MVESTPQALKKLPVERNLSLLEDSRAQEQLTERRKKAMGTRAAALHSHVYQTCSSRQETRRDMLAEQEELHSSELRRAKVGIAALENEREEVLGQGHLAMRPHPLIPTTFTSINTRSGWETSKVGEME</sequence>
<gene>
    <name evidence="1" type="ORF">DPEC_G00027320</name>
</gene>
<dbReference type="EMBL" id="CM055729">
    <property type="protein sequence ID" value="KAJ8015553.1"/>
    <property type="molecule type" value="Genomic_DNA"/>
</dbReference>
<keyword evidence="2" id="KW-1185">Reference proteome</keyword>
<protein>
    <submittedName>
        <fullName evidence="1">Uncharacterized protein</fullName>
    </submittedName>
</protein>
<proteinExistence type="predicted"/>
<evidence type="ECO:0000313" key="1">
    <source>
        <dbReference type="EMBL" id="KAJ8015553.1"/>
    </source>
</evidence>
<accession>A0ACC2HHQ5</accession>
<reference evidence="1" key="1">
    <citation type="submission" date="2021-05" db="EMBL/GenBank/DDBJ databases">
        <authorList>
            <person name="Pan Q."/>
            <person name="Jouanno E."/>
            <person name="Zahm M."/>
            <person name="Klopp C."/>
            <person name="Cabau C."/>
            <person name="Louis A."/>
            <person name="Berthelot C."/>
            <person name="Parey E."/>
            <person name="Roest Crollius H."/>
            <person name="Montfort J."/>
            <person name="Robinson-Rechavi M."/>
            <person name="Bouchez O."/>
            <person name="Lampietro C."/>
            <person name="Lopez Roques C."/>
            <person name="Donnadieu C."/>
            <person name="Postlethwait J."/>
            <person name="Bobe J."/>
            <person name="Dillon D."/>
            <person name="Chandos A."/>
            <person name="von Hippel F."/>
            <person name="Guiguen Y."/>
        </authorList>
    </citation>
    <scope>NUCLEOTIDE SEQUENCE</scope>
    <source>
        <strain evidence="1">YG-Jan2019</strain>
    </source>
</reference>
<evidence type="ECO:0000313" key="2">
    <source>
        <dbReference type="Proteomes" id="UP001157502"/>
    </source>
</evidence>